<feature type="domain" description="Lysozyme inhibitor LprI-like N-terminal" evidence="1">
    <location>
        <begin position="24"/>
        <end position="125"/>
    </location>
</feature>
<accession>A9D8I3</accession>
<evidence type="ECO:0000313" key="3">
    <source>
        <dbReference type="Proteomes" id="UP000005839"/>
    </source>
</evidence>
<evidence type="ECO:0000313" key="2">
    <source>
        <dbReference type="EMBL" id="EDQ00986.1"/>
    </source>
</evidence>
<protein>
    <submittedName>
        <fullName evidence="2">Ribose-5-phosphate isomerase A</fullName>
        <ecNumber evidence="2">5.3.1.6</ecNumber>
    </submittedName>
</protein>
<dbReference type="Pfam" id="PF07007">
    <property type="entry name" value="LprI"/>
    <property type="match status" value="1"/>
</dbReference>
<dbReference type="Gene3D" id="1.20.1270.180">
    <property type="match status" value="1"/>
</dbReference>
<dbReference type="AlphaFoldDB" id="A9D8I3"/>
<dbReference type="EC" id="5.3.1.6" evidence="2"/>
<dbReference type="GO" id="GO:0004751">
    <property type="term" value="F:ribose-5-phosphate isomerase activity"/>
    <property type="evidence" value="ECO:0007669"/>
    <property type="project" value="UniProtKB-EC"/>
</dbReference>
<organism evidence="2 3">
    <name type="scientific">Shewanella benthica KT99</name>
    <dbReference type="NCBI Taxonomy" id="314608"/>
    <lineage>
        <taxon>Bacteria</taxon>
        <taxon>Pseudomonadati</taxon>
        <taxon>Pseudomonadota</taxon>
        <taxon>Gammaproteobacteria</taxon>
        <taxon>Alteromonadales</taxon>
        <taxon>Shewanellaceae</taxon>
        <taxon>Shewanella</taxon>
    </lineage>
</organism>
<keyword evidence="3" id="KW-1185">Reference proteome</keyword>
<dbReference type="EMBL" id="ABIC01000014">
    <property type="protein sequence ID" value="EDQ00986.1"/>
    <property type="molecule type" value="Genomic_DNA"/>
</dbReference>
<dbReference type="InterPro" id="IPR009739">
    <property type="entry name" value="LprI-like_N"/>
</dbReference>
<keyword evidence="2" id="KW-0413">Isomerase</keyword>
<gene>
    <name evidence="2" type="ORF">KT99_07129</name>
</gene>
<dbReference type="Proteomes" id="UP000005839">
    <property type="component" value="Unassembled WGS sequence"/>
</dbReference>
<sequence length="130" mass="14630">MKYSLILLIFVSAITVAKSQSEVCDSKYKSKYDVETCINNVVNEKRRELKVVLSEVNAIVVAQEEYHISPGLSKEFKIEQESFQNYMNSHCSLYLGAIGANMGTGSAIFSLKCEEIILSQRIEALRIITK</sequence>
<proteinExistence type="predicted"/>
<dbReference type="RefSeq" id="WP_005499119.1">
    <property type="nucleotide sequence ID" value="NZ_ABIC01000014.1"/>
</dbReference>
<reference evidence="2 3" key="1">
    <citation type="submission" date="2007-10" db="EMBL/GenBank/DDBJ databases">
        <authorList>
            <person name="Yayanos A."/>
            <person name="Ferriera S."/>
            <person name="Johnson J."/>
            <person name="Kravitz S."/>
            <person name="Halpern A."/>
            <person name="Remington K."/>
            <person name="Beeson K."/>
            <person name="Tran B."/>
            <person name="Rogers Y.-H."/>
            <person name="Friedman R."/>
            <person name="Venter J.C."/>
        </authorList>
    </citation>
    <scope>NUCLEOTIDE SEQUENCE [LARGE SCALE GENOMIC DNA]</scope>
    <source>
        <strain evidence="2 3">KT99</strain>
    </source>
</reference>
<name>A9D8I3_9GAMM</name>
<evidence type="ECO:0000259" key="1">
    <source>
        <dbReference type="Pfam" id="PF07007"/>
    </source>
</evidence>
<comment type="caution">
    <text evidence="2">The sequence shown here is derived from an EMBL/GenBank/DDBJ whole genome shotgun (WGS) entry which is preliminary data.</text>
</comment>